<dbReference type="AlphaFoldDB" id="A0AAV9HGE2"/>
<feature type="signal peptide" evidence="10">
    <location>
        <begin position="1"/>
        <end position="17"/>
    </location>
</feature>
<dbReference type="GO" id="GO:0045490">
    <property type="term" value="P:pectin catabolic process"/>
    <property type="evidence" value="ECO:0007669"/>
    <property type="project" value="TreeGrafter"/>
</dbReference>
<keyword evidence="12" id="KW-0456">Lyase</keyword>
<gene>
    <name evidence="12" type="ORF">QBC42DRAFT_208326</name>
</gene>
<keyword evidence="8" id="KW-0063">Aspartyl esterase</keyword>
<evidence type="ECO:0000256" key="1">
    <source>
        <dbReference type="ARBA" id="ARBA00004613"/>
    </source>
</evidence>
<evidence type="ECO:0000256" key="3">
    <source>
        <dbReference type="ARBA" id="ARBA00008891"/>
    </source>
</evidence>
<dbReference type="GO" id="GO:0042545">
    <property type="term" value="P:cell wall modification"/>
    <property type="evidence" value="ECO:0007669"/>
    <property type="project" value="InterPro"/>
</dbReference>
<evidence type="ECO:0000256" key="5">
    <source>
        <dbReference type="ARBA" id="ARBA00022525"/>
    </source>
</evidence>
<evidence type="ECO:0000313" key="12">
    <source>
        <dbReference type="EMBL" id="KAK4459269.1"/>
    </source>
</evidence>
<evidence type="ECO:0000256" key="7">
    <source>
        <dbReference type="ARBA" id="ARBA00022801"/>
    </source>
</evidence>
<evidence type="ECO:0000256" key="9">
    <source>
        <dbReference type="ARBA" id="ARBA00047928"/>
    </source>
</evidence>
<accession>A0AAV9HGE2</accession>
<dbReference type="GO" id="GO:0005576">
    <property type="term" value="C:extracellular region"/>
    <property type="evidence" value="ECO:0007669"/>
    <property type="project" value="UniProtKB-SubCell"/>
</dbReference>
<dbReference type="PANTHER" id="PTHR31321">
    <property type="entry name" value="ACYL-COA THIOESTER HYDROLASE YBHC-RELATED"/>
    <property type="match status" value="1"/>
</dbReference>
<sequence>MIFPIAFLLSLPLGSYAAVRTTPPSGCITVAKSSGQFSSLQAAVNSLSTTSTTAQCIFIYPGTYNEQVLVPSRKAQLTIYGSTSDTTTYKSNTVLITQKKSQLDGGISNDETATLRVKANGFKLYNVNVENSYGKGSQAVAVSAYADSGYYGVRLWGYQDTLLANTGKQVYAKSEIVGVTDFIFGQESPAWFEGVDLRVKASSIGYITASGRSSASSTNYYVFNKCNVAAASGNTVTNGAYYLGRPWREYARVVFQNTQMSSVINPAGWKIWNTGDERTSNVYFGEYGNTGAGASGTRASFATKMSKPVTIDAVLGSGYASAAFYDAAYMK</sequence>
<keyword evidence="7" id="KW-0378">Hydrolase</keyword>
<evidence type="ECO:0000259" key="11">
    <source>
        <dbReference type="Pfam" id="PF01095"/>
    </source>
</evidence>
<reference evidence="12" key="1">
    <citation type="journal article" date="2023" name="Mol. Phylogenet. Evol.">
        <title>Genome-scale phylogeny and comparative genomics of the fungal order Sordariales.</title>
        <authorList>
            <person name="Hensen N."/>
            <person name="Bonometti L."/>
            <person name="Westerberg I."/>
            <person name="Brannstrom I.O."/>
            <person name="Guillou S."/>
            <person name="Cros-Aarteil S."/>
            <person name="Calhoun S."/>
            <person name="Haridas S."/>
            <person name="Kuo A."/>
            <person name="Mondo S."/>
            <person name="Pangilinan J."/>
            <person name="Riley R."/>
            <person name="LaButti K."/>
            <person name="Andreopoulos B."/>
            <person name="Lipzen A."/>
            <person name="Chen C."/>
            <person name="Yan M."/>
            <person name="Daum C."/>
            <person name="Ng V."/>
            <person name="Clum A."/>
            <person name="Steindorff A."/>
            <person name="Ohm R.A."/>
            <person name="Martin F."/>
            <person name="Silar P."/>
            <person name="Natvig D.O."/>
            <person name="Lalanne C."/>
            <person name="Gautier V."/>
            <person name="Ament-Velasquez S.L."/>
            <person name="Kruys A."/>
            <person name="Hutchinson M.I."/>
            <person name="Powell A.J."/>
            <person name="Barry K."/>
            <person name="Miller A.N."/>
            <person name="Grigoriev I.V."/>
            <person name="Debuchy R."/>
            <person name="Gladieux P."/>
            <person name="Hiltunen Thoren M."/>
            <person name="Johannesson H."/>
        </authorList>
    </citation>
    <scope>NUCLEOTIDE SEQUENCE</scope>
    <source>
        <strain evidence="12">PSN324</strain>
    </source>
</reference>
<dbReference type="EMBL" id="MU865041">
    <property type="protein sequence ID" value="KAK4459269.1"/>
    <property type="molecule type" value="Genomic_DNA"/>
</dbReference>
<evidence type="ECO:0000256" key="8">
    <source>
        <dbReference type="ARBA" id="ARBA00023085"/>
    </source>
</evidence>
<dbReference type="InterPro" id="IPR011050">
    <property type="entry name" value="Pectin_lyase_fold/virulence"/>
</dbReference>
<proteinExistence type="inferred from homology"/>
<keyword evidence="5" id="KW-0964">Secreted</keyword>
<evidence type="ECO:0000256" key="6">
    <source>
        <dbReference type="ARBA" id="ARBA00022729"/>
    </source>
</evidence>
<organism evidence="12 13">
    <name type="scientific">Cladorrhinum samala</name>
    <dbReference type="NCBI Taxonomy" id="585594"/>
    <lineage>
        <taxon>Eukaryota</taxon>
        <taxon>Fungi</taxon>
        <taxon>Dikarya</taxon>
        <taxon>Ascomycota</taxon>
        <taxon>Pezizomycotina</taxon>
        <taxon>Sordariomycetes</taxon>
        <taxon>Sordariomycetidae</taxon>
        <taxon>Sordariales</taxon>
        <taxon>Podosporaceae</taxon>
        <taxon>Cladorrhinum</taxon>
    </lineage>
</organism>
<comment type="pathway">
    <text evidence="2">Glycan metabolism; pectin degradation; 2-dehydro-3-deoxy-D-gluconate from pectin: step 1/5.</text>
</comment>
<dbReference type="SUPFAM" id="SSF51126">
    <property type="entry name" value="Pectin lyase-like"/>
    <property type="match status" value="1"/>
</dbReference>
<evidence type="ECO:0000313" key="13">
    <source>
        <dbReference type="Proteomes" id="UP001321749"/>
    </source>
</evidence>
<keyword evidence="6 10" id="KW-0732">Signal</keyword>
<dbReference type="GO" id="GO:0030599">
    <property type="term" value="F:pectinesterase activity"/>
    <property type="evidence" value="ECO:0007669"/>
    <property type="project" value="UniProtKB-EC"/>
</dbReference>
<comment type="similarity">
    <text evidence="3">Belongs to the pectinesterase family.</text>
</comment>
<comment type="catalytic activity">
    <reaction evidence="9">
        <text>[(1-&gt;4)-alpha-D-galacturonosyl methyl ester](n) + n H2O = [(1-&gt;4)-alpha-D-galacturonosyl](n) + n methanol + n H(+)</text>
        <dbReference type="Rhea" id="RHEA:22380"/>
        <dbReference type="Rhea" id="RHEA-COMP:14570"/>
        <dbReference type="Rhea" id="RHEA-COMP:14573"/>
        <dbReference type="ChEBI" id="CHEBI:15377"/>
        <dbReference type="ChEBI" id="CHEBI:15378"/>
        <dbReference type="ChEBI" id="CHEBI:17790"/>
        <dbReference type="ChEBI" id="CHEBI:140522"/>
        <dbReference type="ChEBI" id="CHEBI:140523"/>
        <dbReference type="EC" id="3.1.1.11"/>
    </reaction>
</comment>
<dbReference type="Proteomes" id="UP001321749">
    <property type="component" value="Unassembled WGS sequence"/>
</dbReference>
<dbReference type="InterPro" id="IPR000070">
    <property type="entry name" value="Pectinesterase_cat"/>
</dbReference>
<evidence type="ECO:0000256" key="4">
    <source>
        <dbReference type="ARBA" id="ARBA00013229"/>
    </source>
</evidence>
<dbReference type="PANTHER" id="PTHR31321:SF127">
    <property type="entry name" value="PECTINESTERASE"/>
    <property type="match status" value="1"/>
</dbReference>
<dbReference type="EC" id="3.1.1.11" evidence="4"/>
<dbReference type="Gene3D" id="2.160.20.10">
    <property type="entry name" value="Single-stranded right-handed beta-helix, Pectin lyase-like"/>
    <property type="match status" value="1"/>
</dbReference>
<reference evidence="12" key="2">
    <citation type="submission" date="2023-06" db="EMBL/GenBank/DDBJ databases">
        <authorList>
            <consortium name="Lawrence Berkeley National Laboratory"/>
            <person name="Mondo S.J."/>
            <person name="Hensen N."/>
            <person name="Bonometti L."/>
            <person name="Westerberg I."/>
            <person name="Brannstrom I.O."/>
            <person name="Guillou S."/>
            <person name="Cros-Aarteil S."/>
            <person name="Calhoun S."/>
            <person name="Haridas S."/>
            <person name="Kuo A."/>
            <person name="Pangilinan J."/>
            <person name="Riley R."/>
            <person name="Labutti K."/>
            <person name="Andreopoulos B."/>
            <person name="Lipzen A."/>
            <person name="Chen C."/>
            <person name="Yanf M."/>
            <person name="Daum C."/>
            <person name="Ng V."/>
            <person name="Clum A."/>
            <person name="Steindorff A."/>
            <person name="Ohm R."/>
            <person name="Martin F."/>
            <person name="Silar P."/>
            <person name="Natvig D."/>
            <person name="Lalanne C."/>
            <person name="Gautier V."/>
            <person name="Ament-Velasquez S.L."/>
            <person name="Kruys A."/>
            <person name="Hutchinson M.I."/>
            <person name="Powell A.J."/>
            <person name="Barry K."/>
            <person name="Miller A.N."/>
            <person name="Grigoriev I.V."/>
            <person name="Debuchy R."/>
            <person name="Gladieux P."/>
            <person name="Thoren M.H."/>
            <person name="Johannesson H."/>
        </authorList>
    </citation>
    <scope>NUCLEOTIDE SEQUENCE</scope>
    <source>
        <strain evidence="12">PSN324</strain>
    </source>
</reference>
<dbReference type="InterPro" id="IPR012334">
    <property type="entry name" value="Pectin_lyas_fold"/>
</dbReference>
<evidence type="ECO:0000256" key="10">
    <source>
        <dbReference type="SAM" id="SignalP"/>
    </source>
</evidence>
<comment type="subcellular location">
    <subcellularLocation>
        <location evidence="1">Secreted</location>
    </subcellularLocation>
</comment>
<evidence type="ECO:0000256" key="2">
    <source>
        <dbReference type="ARBA" id="ARBA00005184"/>
    </source>
</evidence>
<protein>
    <recommendedName>
        <fullName evidence="4">pectinesterase</fullName>
        <ecNumber evidence="4">3.1.1.11</ecNumber>
    </recommendedName>
</protein>
<dbReference type="FunFam" id="2.160.20.10:FF:000014">
    <property type="entry name" value="Pectinesterase"/>
    <property type="match status" value="1"/>
</dbReference>
<comment type="caution">
    <text evidence="12">The sequence shown here is derived from an EMBL/GenBank/DDBJ whole genome shotgun (WGS) entry which is preliminary data.</text>
</comment>
<name>A0AAV9HGE2_9PEZI</name>
<dbReference type="GO" id="GO:0016829">
    <property type="term" value="F:lyase activity"/>
    <property type="evidence" value="ECO:0007669"/>
    <property type="project" value="UniProtKB-KW"/>
</dbReference>
<dbReference type="Pfam" id="PF01095">
    <property type="entry name" value="Pectinesterase"/>
    <property type="match status" value="1"/>
</dbReference>
<feature type="chain" id="PRO_5043720737" description="pectinesterase" evidence="10">
    <location>
        <begin position="18"/>
        <end position="331"/>
    </location>
</feature>
<feature type="domain" description="Pectinesterase catalytic" evidence="11">
    <location>
        <begin position="29"/>
        <end position="296"/>
    </location>
</feature>
<keyword evidence="13" id="KW-1185">Reference proteome</keyword>